<dbReference type="Pfam" id="PF25788">
    <property type="entry name" value="Ig_Rha78A_N"/>
    <property type="match status" value="1"/>
</dbReference>
<reference evidence="9" key="1">
    <citation type="journal article" date="2019" name="Int. J. Syst. Evol. Microbiol.">
        <title>The Global Catalogue of Microorganisms (GCM) 10K type strain sequencing project: providing services to taxonomists for standard genome sequencing and annotation.</title>
        <authorList>
            <consortium name="The Broad Institute Genomics Platform"/>
            <consortium name="The Broad Institute Genome Sequencing Center for Infectious Disease"/>
            <person name="Wu L."/>
            <person name="Ma J."/>
        </authorList>
    </citation>
    <scope>NUCLEOTIDE SEQUENCE [LARGE SCALE GENOMIC DNA]</scope>
    <source>
        <strain evidence="9">CGMCC 1.15474</strain>
    </source>
</reference>
<dbReference type="InterPro" id="IPR016007">
    <property type="entry name" value="Alpha_rhamnosid"/>
</dbReference>
<dbReference type="PANTHER" id="PTHR33307">
    <property type="entry name" value="ALPHA-RHAMNOSIDASE (EUROFUNG)"/>
    <property type="match status" value="1"/>
</dbReference>
<evidence type="ECO:0000313" key="9">
    <source>
        <dbReference type="Proteomes" id="UP001597318"/>
    </source>
</evidence>
<evidence type="ECO:0000313" key="8">
    <source>
        <dbReference type="EMBL" id="MFD2215711.1"/>
    </source>
</evidence>
<dbReference type="Gene3D" id="2.60.420.10">
    <property type="entry name" value="Maltose phosphorylase, domain 3"/>
    <property type="match status" value="1"/>
</dbReference>
<proteinExistence type="predicted"/>
<dbReference type="Proteomes" id="UP001597318">
    <property type="component" value="Unassembled WGS sequence"/>
</dbReference>
<dbReference type="Gene3D" id="1.50.10.10">
    <property type="match status" value="1"/>
</dbReference>
<feature type="domain" description="Alpha-L-rhamnosidase C-terminal" evidence="7">
    <location>
        <begin position="761"/>
        <end position="835"/>
    </location>
</feature>
<feature type="domain" description="Alpha-L-rhamnosidase six-hairpin glycosidase" evidence="6">
    <location>
        <begin position="407"/>
        <end position="758"/>
    </location>
</feature>
<keyword evidence="3 8" id="KW-0378">Hydrolase</keyword>
<evidence type="ECO:0000259" key="5">
    <source>
        <dbReference type="Pfam" id="PF08531"/>
    </source>
</evidence>
<dbReference type="InterPro" id="IPR008928">
    <property type="entry name" value="6-hairpin_glycosidase_sf"/>
</dbReference>
<dbReference type="PANTHER" id="PTHR33307:SF6">
    <property type="entry name" value="ALPHA-RHAMNOSIDASE (EUROFUNG)-RELATED"/>
    <property type="match status" value="1"/>
</dbReference>
<evidence type="ECO:0000256" key="3">
    <source>
        <dbReference type="ARBA" id="ARBA00022801"/>
    </source>
</evidence>
<evidence type="ECO:0000259" key="4">
    <source>
        <dbReference type="Pfam" id="PF05592"/>
    </source>
</evidence>
<dbReference type="Pfam" id="PF08531">
    <property type="entry name" value="Bac_rhamnosid_N"/>
    <property type="match status" value="1"/>
</dbReference>
<feature type="domain" description="Bacterial alpha-L-rhamnosidase N-terminal" evidence="5">
    <location>
        <begin position="135"/>
        <end position="267"/>
    </location>
</feature>
<dbReference type="GO" id="GO:0016787">
    <property type="term" value="F:hydrolase activity"/>
    <property type="evidence" value="ECO:0007669"/>
    <property type="project" value="UniProtKB-KW"/>
</dbReference>
<dbReference type="Gene3D" id="2.60.120.260">
    <property type="entry name" value="Galactose-binding domain-like"/>
    <property type="match status" value="2"/>
</dbReference>
<dbReference type="EMBL" id="JBHUIK010000004">
    <property type="protein sequence ID" value="MFD2215711.1"/>
    <property type="molecule type" value="Genomic_DNA"/>
</dbReference>
<dbReference type="RefSeq" id="WP_379052822.1">
    <property type="nucleotide sequence ID" value="NZ_JBHUIK010000004.1"/>
</dbReference>
<organism evidence="8 9">
    <name type="scientific">Metabacillus endolithicus</name>
    <dbReference type="NCBI Taxonomy" id="1535204"/>
    <lineage>
        <taxon>Bacteria</taxon>
        <taxon>Bacillati</taxon>
        <taxon>Bacillota</taxon>
        <taxon>Bacilli</taxon>
        <taxon>Bacillales</taxon>
        <taxon>Bacillaceae</taxon>
        <taxon>Metabacillus</taxon>
    </lineage>
</organism>
<dbReference type="Pfam" id="PF17389">
    <property type="entry name" value="Bac_rhamnosid6H"/>
    <property type="match status" value="1"/>
</dbReference>
<dbReference type="InterPro" id="IPR013737">
    <property type="entry name" value="Bac_rhamnosid_N"/>
</dbReference>
<evidence type="ECO:0000256" key="1">
    <source>
        <dbReference type="ARBA" id="ARBA00001445"/>
    </source>
</evidence>
<evidence type="ECO:0000259" key="6">
    <source>
        <dbReference type="Pfam" id="PF17389"/>
    </source>
</evidence>
<comment type="catalytic activity">
    <reaction evidence="1">
        <text>Hydrolysis of terminal non-reducing alpha-L-rhamnose residues in alpha-L-rhamnosides.</text>
        <dbReference type="EC" id="3.2.1.40"/>
    </reaction>
</comment>
<dbReference type="PIRSF" id="PIRSF010631">
    <property type="entry name" value="A-rhamnsds"/>
    <property type="match status" value="1"/>
</dbReference>
<comment type="caution">
    <text evidence="8">The sequence shown here is derived from an EMBL/GenBank/DDBJ whole genome shotgun (WGS) entry which is preliminary data.</text>
</comment>
<evidence type="ECO:0000259" key="7">
    <source>
        <dbReference type="Pfam" id="PF17390"/>
    </source>
</evidence>
<dbReference type="Pfam" id="PF05592">
    <property type="entry name" value="Bac_rhamnosid"/>
    <property type="match status" value="1"/>
</dbReference>
<dbReference type="EC" id="3.2.1.40" evidence="2"/>
<keyword evidence="9" id="KW-1185">Reference proteome</keyword>
<dbReference type="Pfam" id="PF17390">
    <property type="entry name" value="Bac_rhamnosid_C"/>
    <property type="match status" value="1"/>
</dbReference>
<dbReference type="InterPro" id="IPR035398">
    <property type="entry name" value="Bac_rhamnosid_C"/>
</dbReference>
<dbReference type="InterPro" id="IPR008902">
    <property type="entry name" value="Rhamnosid_concanavalin"/>
</dbReference>
<dbReference type="SUPFAM" id="SSF48208">
    <property type="entry name" value="Six-hairpin glycosidases"/>
    <property type="match status" value="1"/>
</dbReference>
<evidence type="ECO:0000256" key="2">
    <source>
        <dbReference type="ARBA" id="ARBA00012652"/>
    </source>
</evidence>
<accession>A0ABW5C3R8</accession>
<dbReference type="InterPro" id="IPR012341">
    <property type="entry name" value="6hp_glycosidase-like_sf"/>
</dbReference>
<protein>
    <recommendedName>
        <fullName evidence="2">alpha-L-rhamnosidase</fullName>
        <ecNumber evidence="2">3.2.1.40</ecNumber>
    </recommendedName>
</protein>
<dbReference type="InterPro" id="IPR013783">
    <property type="entry name" value="Ig-like_fold"/>
</dbReference>
<name>A0ABW5C3R8_9BACI</name>
<dbReference type="InterPro" id="IPR035396">
    <property type="entry name" value="Bac_rhamnosid6H"/>
</dbReference>
<gene>
    <name evidence="8" type="ORF">ACFSKK_18665</name>
</gene>
<feature type="domain" description="Alpha-L-rhamnosidase concanavalin-like" evidence="4">
    <location>
        <begin position="306"/>
        <end position="403"/>
    </location>
</feature>
<dbReference type="Gene3D" id="2.60.40.10">
    <property type="entry name" value="Immunoglobulins"/>
    <property type="match status" value="1"/>
</dbReference>
<sequence length="941" mass="108082">MNIIELKVNHINNPIGFHLDHNLTFSYKVVNTSAKKQVAAQIQVAKSSSFENVIYDTEKDESISSLSHHCKLNLSSRTRYYWRVKVWGENGNCATSETAWFETAKIDEKWSGKWITPNFSPDIHPELVKNIHMTKKVQSARVYICGLGLYEMYINDTKVGNEYLAPFNNDYDNWIQYQTYDITDSFVKGENEIKVLLGNGWYKGRFGFEGGHVNIYGDRFALLAELHLSYEDGTAEVITTDTTWNAYKSKVLESEIYDGEVYDDTFTIAEKFEVSEIELGYDRLTARLSLPVTIKETLTPVDLLATPAGETVIDMGQNMVGWLEFENNLPKGAKVTLQYGEILQDGNFYRENLRDAKAEFTYISNGKEEFVRPHFTFYGFRYVKVIGWVGELNSKDFTGCVIYSDIDQTGFVETSNSVVNKLFENVMWSQKGNFLDIPTDCPQRDERMGWTGDAQVFSGTAAYNMDVYSFFSKYGYDLWLEQKVRNGAVPMTVPEIPSPFKPESSSSAWGDAATIIPWNMYLFYGDKSILEQQFESMKAWVDYIKRFDEESGGYRLWRNGFHFGDWLALDGEDPNMPTGGTDKYFIASSYYYYSANIVSKAAGVLGKLDIEHEYRTLAQNIRNEIQNEYISPYGKMTIDTQTAYVLTLFMDLVAEEHQQRVAEDLANRILKDNKHLKTGFVGTPYICQVLSEYGYNDLAYTLLLNEDYPSWLYAVKLGATTVWERWNSVLPDGKMNPQGMNSLNHYAYGAIVEWMYKYMLGIKPVETKPGFKHAIIAPKPHWRMKWAKGNLNTASGNYFVSWHIQEDGQLNFTVEIPFNTSATLFLPDARKEDVVIVFGEQVEMSQKENDVIICLECGNWQFTYNPSQSYVKTFSRKTKLKELMDIPPIKEVLNEIPEIKSIPPYLLSIYEPKTLEEILSTENSIEGNEKLDKIEKQFKEI</sequence>